<feature type="compositionally biased region" description="Gly residues" evidence="1">
    <location>
        <begin position="92"/>
        <end position="102"/>
    </location>
</feature>
<dbReference type="RefSeq" id="WP_309263049.1">
    <property type="nucleotide sequence ID" value="NZ_JARUHG010000004.1"/>
</dbReference>
<comment type="caution">
    <text evidence="3">The sequence shown here is derived from an EMBL/GenBank/DDBJ whole genome shotgun (WGS) entry which is preliminary data.</text>
</comment>
<feature type="signal peptide" evidence="2">
    <location>
        <begin position="1"/>
        <end position="19"/>
    </location>
</feature>
<dbReference type="EMBL" id="JARUHG010000004">
    <property type="protein sequence ID" value="MDR0183912.1"/>
    <property type="molecule type" value="Genomic_DNA"/>
</dbReference>
<feature type="chain" id="PRO_5046235189" evidence="2">
    <location>
        <begin position="20"/>
        <end position="271"/>
    </location>
</feature>
<reference evidence="3 4" key="1">
    <citation type="submission" date="2023-04" db="EMBL/GenBank/DDBJ databases">
        <title>Lysobacter sp. strain UC isolated from soil sample.</title>
        <authorList>
            <person name="Choksket S."/>
            <person name="Harshvardhan F."/>
            <person name="Rana R."/>
            <person name="Patil P.B."/>
            <person name="Korpole S."/>
        </authorList>
    </citation>
    <scope>NUCLEOTIDE SEQUENCE [LARGE SCALE GENOMIC DNA]</scope>
    <source>
        <strain evidence="3 4">UC</strain>
    </source>
</reference>
<feature type="region of interest" description="Disordered" evidence="1">
    <location>
        <begin position="79"/>
        <end position="116"/>
    </location>
</feature>
<protein>
    <submittedName>
        <fullName evidence="3">Transporter</fullName>
    </submittedName>
</protein>
<organism evidence="3 4">
    <name type="scientific">Lysobacter arvi</name>
    <dbReference type="NCBI Taxonomy" id="3038776"/>
    <lineage>
        <taxon>Bacteria</taxon>
        <taxon>Pseudomonadati</taxon>
        <taxon>Pseudomonadota</taxon>
        <taxon>Gammaproteobacteria</taxon>
        <taxon>Lysobacterales</taxon>
        <taxon>Lysobacteraceae</taxon>
        <taxon>Lysobacter</taxon>
    </lineage>
</organism>
<sequence>MKRFAMMCAGLLAAGAVQAADGASLGVGVDYSSGDYGEEVTTEITSVPVTAKYVTGAWTFKASLPWLRVSGDADVIPGLGRVTNTNPDGRGRGNGNGNGNGGAPDPVPEQTDETTSGIGDLRASATYAFDTGTPLGVDLTANVKIATADEDKSLGTGENDYGLALDLYRDFDGTMLFGGASYTMLGDSEFIDVDAVAGANLGVSQRVGAGNLGLMYDWRQAASDDSDDRSELVGFYGFGAGSAGRMQVYASAGLSDGSPDWGAGLSYTHAF</sequence>
<proteinExistence type="predicted"/>
<name>A0ABU1CG42_9GAMM</name>
<keyword evidence="4" id="KW-1185">Reference proteome</keyword>
<evidence type="ECO:0000313" key="4">
    <source>
        <dbReference type="Proteomes" id="UP001233535"/>
    </source>
</evidence>
<dbReference type="Proteomes" id="UP001233535">
    <property type="component" value="Unassembled WGS sequence"/>
</dbReference>
<evidence type="ECO:0000256" key="1">
    <source>
        <dbReference type="SAM" id="MobiDB-lite"/>
    </source>
</evidence>
<gene>
    <name evidence="3" type="ORF">P8609_13180</name>
</gene>
<evidence type="ECO:0000256" key="2">
    <source>
        <dbReference type="SAM" id="SignalP"/>
    </source>
</evidence>
<evidence type="ECO:0000313" key="3">
    <source>
        <dbReference type="EMBL" id="MDR0183912.1"/>
    </source>
</evidence>
<keyword evidence="2" id="KW-0732">Signal</keyword>
<accession>A0ABU1CG42</accession>